<name>A0A453MQ54_AEGTS</name>
<dbReference type="EnsemblPlants" id="AET6Gv20027900.1">
    <property type="protein sequence ID" value="AET6Gv20027900.1"/>
    <property type="gene ID" value="AET6Gv20027900"/>
</dbReference>
<keyword evidence="3" id="KW-1185">Reference proteome</keyword>
<dbReference type="AlphaFoldDB" id="A0A453MQ54"/>
<reference evidence="2" key="5">
    <citation type="journal article" date="2021" name="G3 (Bethesda)">
        <title>Aegilops tauschii genome assembly Aet v5.0 features greater sequence contiguity and improved annotation.</title>
        <authorList>
            <person name="Wang L."/>
            <person name="Zhu T."/>
            <person name="Rodriguez J.C."/>
            <person name="Deal K.R."/>
            <person name="Dubcovsky J."/>
            <person name="McGuire P.E."/>
            <person name="Lux T."/>
            <person name="Spannagl M."/>
            <person name="Mayer K.F.X."/>
            <person name="Baldrich P."/>
            <person name="Meyers B.C."/>
            <person name="Huo N."/>
            <person name="Gu Y.Q."/>
            <person name="Zhou H."/>
            <person name="Devos K.M."/>
            <person name="Bennetzen J.L."/>
            <person name="Unver T."/>
            <person name="Budak H."/>
            <person name="Gulick P.J."/>
            <person name="Galiba G."/>
            <person name="Kalapos B."/>
            <person name="Nelson D.R."/>
            <person name="Li P."/>
            <person name="You F.M."/>
            <person name="Luo M.C."/>
            <person name="Dvorak J."/>
        </authorList>
    </citation>
    <scope>NUCLEOTIDE SEQUENCE [LARGE SCALE GENOMIC DNA]</scope>
    <source>
        <strain evidence="2">cv. AL8/78</strain>
    </source>
</reference>
<protein>
    <recommendedName>
        <fullName evidence="1">FAR1 domain-containing protein</fullName>
    </recommendedName>
</protein>
<proteinExistence type="predicted"/>
<evidence type="ECO:0000259" key="1">
    <source>
        <dbReference type="Pfam" id="PF03101"/>
    </source>
</evidence>
<accession>A0A453MQ54</accession>
<sequence>VTAECMAEYDDIVSRMFDSEEEGFEFYNKYALEKGFSVRKGYVEWDEANEKIILRKLVCSREEK</sequence>
<organism evidence="2 3">
    <name type="scientific">Aegilops tauschii subsp. strangulata</name>
    <name type="common">Goatgrass</name>
    <dbReference type="NCBI Taxonomy" id="200361"/>
    <lineage>
        <taxon>Eukaryota</taxon>
        <taxon>Viridiplantae</taxon>
        <taxon>Streptophyta</taxon>
        <taxon>Embryophyta</taxon>
        <taxon>Tracheophyta</taxon>
        <taxon>Spermatophyta</taxon>
        <taxon>Magnoliopsida</taxon>
        <taxon>Liliopsida</taxon>
        <taxon>Poales</taxon>
        <taxon>Poaceae</taxon>
        <taxon>BOP clade</taxon>
        <taxon>Pooideae</taxon>
        <taxon>Triticodae</taxon>
        <taxon>Triticeae</taxon>
        <taxon>Triticinae</taxon>
        <taxon>Aegilops</taxon>
    </lineage>
</organism>
<reference evidence="2" key="4">
    <citation type="submission" date="2019-03" db="UniProtKB">
        <authorList>
            <consortium name="EnsemblPlants"/>
        </authorList>
    </citation>
    <scope>IDENTIFICATION</scope>
</reference>
<evidence type="ECO:0000313" key="2">
    <source>
        <dbReference type="EnsemblPlants" id="AET6Gv20027900.1"/>
    </source>
</evidence>
<evidence type="ECO:0000313" key="3">
    <source>
        <dbReference type="Proteomes" id="UP000015105"/>
    </source>
</evidence>
<reference evidence="3" key="2">
    <citation type="journal article" date="2017" name="Nat. Plants">
        <title>The Aegilops tauschii genome reveals multiple impacts of transposons.</title>
        <authorList>
            <person name="Zhao G."/>
            <person name="Zou C."/>
            <person name="Li K."/>
            <person name="Wang K."/>
            <person name="Li T."/>
            <person name="Gao L."/>
            <person name="Zhang X."/>
            <person name="Wang H."/>
            <person name="Yang Z."/>
            <person name="Liu X."/>
            <person name="Jiang W."/>
            <person name="Mao L."/>
            <person name="Kong X."/>
            <person name="Jiao Y."/>
            <person name="Jia J."/>
        </authorList>
    </citation>
    <scope>NUCLEOTIDE SEQUENCE [LARGE SCALE GENOMIC DNA]</scope>
    <source>
        <strain evidence="3">cv. AL8/78</strain>
    </source>
</reference>
<dbReference type="InterPro" id="IPR004330">
    <property type="entry name" value="FAR1_DNA_bnd_dom"/>
</dbReference>
<dbReference type="Gramene" id="AET6Gv20027900.1">
    <property type="protein sequence ID" value="AET6Gv20027900.1"/>
    <property type="gene ID" value="AET6Gv20027900"/>
</dbReference>
<reference evidence="2" key="3">
    <citation type="journal article" date="2017" name="Nature">
        <title>Genome sequence of the progenitor of the wheat D genome Aegilops tauschii.</title>
        <authorList>
            <person name="Luo M.C."/>
            <person name="Gu Y.Q."/>
            <person name="Puiu D."/>
            <person name="Wang H."/>
            <person name="Twardziok S.O."/>
            <person name="Deal K.R."/>
            <person name="Huo N."/>
            <person name="Zhu T."/>
            <person name="Wang L."/>
            <person name="Wang Y."/>
            <person name="McGuire P.E."/>
            <person name="Liu S."/>
            <person name="Long H."/>
            <person name="Ramasamy R.K."/>
            <person name="Rodriguez J.C."/>
            <person name="Van S.L."/>
            <person name="Yuan L."/>
            <person name="Wang Z."/>
            <person name="Xia Z."/>
            <person name="Xiao L."/>
            <person name="Anderson O.D."/>
            <person name="Ouyang S."/>
            <person name="Liang Y."/>
            <person name="Zimin A.V."/>
            <person name="Pertea G."/>
            <person name="Qi P."/>
            <person name="Bennetzen J.L."/>
            <person name="Dai X."/>
            <person name="Dawson M.W."/>
            <person name="Muller H.G."/>
            <person name="Kugler K."/>
            <person name="Rivarola-Duarte L."/>
            <person name="Spannagl M."/>
            <person name="Mayer K.F.X."/>
            <person name="Lu F.H."/>
            <person name="Bevan M.W."/>
            <person name="Leroy P."/>
            <person name="Li P."/>
            <person name="You F.M."/>
            <person name="Sun Q."/>
            <person name="Liu Z."/>
            <person name="Lyons E."/>
            <person name="Wicker T."/>
            <person name="Salzberg S.L."/>
            <person name="Devos K.M."/>
            <person name="Dvorak J."/>
        </authorList>
    </citation>
    <scope>NUCLEOTIDE SEQUENCE [LARGE SCALE GENOMIC DNA]</scope>
    <source>
        <strain evidence="2">cv. AL8/78</strain>
    </source>
</reference>
<dbReference type="Pfam" id="PF03101">
    <property type="entry name" value="FAR1"/>
    <property type="match status" value="1"/>
</dbReference>
<dbReference type="Proteomes" id="UP000015105">
    <property type="component" value="Chromosome 6D"/>
</dbReference>
<feature type="domain" description="FAR1" evidence="1">
    <location>
        <begin position="25"/>
        <end position="62"/>
    </location>
</feature>
<reference evidence="3" key="1">
    <citation type="journal article" date="2014" name="Science">
        <title>Ancient hybridizations among the ancestral genomes of bread wheat.</title>
        <authorList>
            <consortium name="International Wheat Genome Sequencing Consortium,"/>
            <person name="Marcussen T."/>
            <person name="Sandve S.R."/>
            <person name="Heier L."/>
            <person name="Spannagl M."/>
            <person name="Pfeifer M."/>
            <person name="Jakobsen K.S."/>
            <person name="Wulff B.B."/>
            <person name="Steuernagel B."/>
            <person name="Mayer K.F."/>
            <person name="Olsen O.A."/>
        </authorList>
    </citation>
    <scope>NUCLEOTIDE SEQUENCE [LARGE SCALE GENOMIC DNA]</scope>
    <source>
        <strain evidence="3">cv. AL8/78</strain>
    </source>
</reference>
<dbReference type="PANTHER" id="PTHR46328:SF40">
    <property type="entry name" value="FAR1 DOMAIN-CONTAINING PROTEIN"/>
    <property type="match status" value="1"/>
</dbReference>
<dbReference type="PANTHER" id="PTHR46328">
    <property type="entry name" value="FAR-RED IMPAIRED RESPONSIVE (FAR1) FAMILY PROTEIN-RELATED"/>
    <property type="match status" value="1"/>
</dbReference>